<organism evidence="1 2">
    <name type="scientific">Pontibacter aquaedesilientis</name>
    <dbReference type="NCBI Taxonomy" id="2766980"/>
    <lineage>
        <taxon>Bacteria</taxon>
        <taxon>Pseudomonadati</taxon>
        <taxon>Bacteroidota</taxon>
        <taxon>Cytophagia</taxon>
        <taxon>Cytophagales</taxon>
        <taxon>Hymenobacteraceae</taxon>
        <taxon>Pontibacter</taxon>
    </lineage>
</organism>
<dbReference type="RefSeq" id="WP_191183567.1">
    <property type="nucleotide sequence ID" value="NZ_JACXAJ010000003.1"/>
</dbReference>
<evidence type="ECO:0000313" key="2">
    <source>
        <dbReference type="Proteomes" id="UP000625551"/>
    </source>
</evidence>
<dbReference type="EMBL" id="JACXAJ010000003">
    <property type="protein sequence ID" value="MBD1397412.1"/>
    <property type="molecule type" value="Genomic_DNA"/>
</dbReference>
<reference evidence="1 2" key="1">
    <citation type="submission" date="2020-09" db="EMBL/GenBank/DDBJ databases">
        <title>Genome sequencing and assembly of Pontibacter sp.</title>
        <authorList>
            <person name="Chhetri G."/>
        </authorList>
    </citation>
    <scope>NUCLEOTIDE SEQUENCE [LARGE SCALE GENOMIC DNA]</scope>
    <source>
        <strain evidence="1 2">JH31</strain>
    </source>
</reference>
<proteinExistence type="predicted"/>
<comment type="caution">
    <text evidence="1">The sequence shown here is derived from an EMBL/GenBank/DDBJ whole genome shotgun (WGS) entry which is preliminary data.</text>
</comment>
<accession>A0ABR7XGL2</accession>
<keyword evidence="2" id="KW-1185">Reference proteome</keyword>
<protein>
    <recommendedName>
        <fullName evidence="3">YkgJ family cysteine cluster protein</fullName>
    </recommendedName>
</protein>
<evidence type="ECO:0000313" key="1">
    <source>
        <dbReference type="EMBL" id="MBD1397412.1"/>
    </source>
</evidence>
<gene>
    <name evidence="1" type="ORF">H9Q13_09565</name>
</gene>
<dbReference type="Proteomes" id="UP000625551">
    <property type="component" value="Unassembled WGS sequence"/>
</dbReference>
<evidence type="ECO:0008006" key="3">
    <source>
        <dbReference type="Google" id="ProtNLM"/>
    </source>
</evidence>
<sequence length="167" mass="19003">MIDSTNICLSCGICCDGTLIGFVQLSHEELPAIKELMEIEEASSDGVFLQPCKKYCDGCTIYLDRPKQCASYDCKLLKSFQQKELDFTAAVEIIDEAKQRKIAIEDQLASLQIKLQSQSFYFKMTELKRLYHKNEHELLSTPAFKNLITDIKQLDNLLSTKFGVTVF</sequence>
<name>A0ABR7XGL2_9BACT</name>